<proteinExistence type="predicted"/>
<keyword evidence="3" id="KW-1185">Reference proteome</keyword>
<dbReference type="SUPFAM" id="SSF52833">
    <property type="entry name" value="Thioredoxin-like"/>
    <property type="match status" value="1"/>
</dbReference>
<comment type="caution">
    <text evidence="2">The sequence shown here is derived from an EMBL/GenBank/DDBJ whole genome shotgun (WGS) entry which is preliminary data.</text>
</comment>
<dbReference type="Gene3D" id="3.40.30.10">
    <property type="entry name" value="Glutaredoxin"/>
    <property type="match status" value="1"/>
</dbReference>
<evidence type="ECO:0000313" key="3">
    <source>
        <dbReference type="Proteomes" id="UP000266483"/>
    </source>
</evidence>
<gene>
    <name evidence="2" type="ORF">CJO09_01030</name>
</gene>
<evidence type="ECO:0000313" key="2">
    <source>
        <dbReference type="EMBL" id="RII83857.1"/>
    </source>
</evidence>
<feature type="chain" id="PRO_5045895371" description="Thioredoxin-like fold domain-containing protein" evidence="1">
    <location>
        <begin position="23"/>
        <end position="191"/>
    </location>
</feature>
<name>A0ABX9MYD8_9BURK</name>
<dbReference type="InterPro" id="IPR036249">
    <property type="entry name" value="Thioredoxin-like_sf"/>
</dbReference>
<accession>A0ABX9MYD8</accession>
<dbReference type="RefSeq" id="WP_119440712.1">
    <property type="nucleotide sequence ID" value="NZ_CP170494.1"/>
</dbReference>
<keyword evidence="1" id="KW-0732">Signal</keyword>
<dbReference type="EMBL" id="NQOU01000001">
    <property type="protein sequence ID" value="RII83857.1"/>
    <property type="molecule type" value="Genomic_DNA"/>
</dbReference>
<organism evidence="2 3">
    <name type="scientific">Neopusillimonas maritima</name>
    <dbReference type="NCBI Taxonomy" id="2026239"/>
    <lineage>
        <taxon>Bacteria</taxon>
        <taxon>Pseudomonadati</taxon>
        <taxon>Pseudomonadota</taxon>
        <taxon>Betaproteobacteria</taxon>
        <taxon>Burkholderiales</taxon>
        <taxon>Alcaligenaceae</taxon>
        <taxon>Neopusillimonas</taxon>
    </lineage>
</organism>
<reference evidence="2 3" key="1">
    <citation type="submission" date="2017-08" db="EMBL/GenBank/DDBJ databases">
        <title>Pusillimonas indicus sp. nov., a member of the family Alcaligenaceae isolated from surface seawater.</title>
        <authorList>
            <person name="Li J."/>
        </authorList>
    </citation>
    <scope>NUCLEOTIDE SEQUENCE [LARGE SCALE GENOMIC DNA]</scope>
    <source>
        <strain evidence="2 3">17-4A</strain>
    </source>
</reference>
<evidence type="ECO:0008006" key="4">
    <source>
        <dbReference type="Google" id="ProtNLM"/>
    </source>
</evidence>
<dbReference type="Proteomes" id="UP000266483">
    <property type="component" value="Unassembled WGS sequence"/>
</dbReference>
<evidence type="ECO:0000256" key="1">
    <source>
        <dbReference type="SAM" id="SignalP"/>
    </source>
</evidence>
<feature type="signal peptide" evidence="1">
    <location>
        <begin position="1"/>
        <end position="22"/>
    </location>
</feature>
<sequence length="191" mass="21166">MIIKCIKLFFTLALLFLGQVQAQITPASVDVPGWDSREMLDFSTLPFELSIKEIKGDGSRQLALFGDPNCPYTKQAVEQLSELTDVTIHVFPAAFIGGQKSESQVQQVFCRSTNEERVAAWKSLVLQGEESEVITDCRANNGEKIRASFGQLRSSVGLYRNIAPTLIFSNDLAHPGPLPADDIEFLLDYQP</sequence>
<protein>
    <recommendedName>
        <fullName evidence="4">Thioredoxin-like fold domain-containing protein</fullName>
    </recommendedName>
</protein>